<evidence type="ECO:0000313" key="2">
    <source>
        <dbReference type="Proteomes" id="UP001227126"/>
    </source>
</evidence>
<reference evidence="1 2" key="1">
    <citation type="submission" date="2023-05" db="EMBL/GenBank/DDBJ databases">
        <title>Sedimentitalea sp. nov. JM2-8.</title>
        <authorList>
            <person name="Huang J."/>
        </authorList>
    </citation>
    <scope>NUCLEOTIDE SEQUENCE [LARGE SCALE GENOMIC DNA]</scope>
    <source>
        <strain evidence="1 2">JM2-8</strain>
    </source>
</reference>
<dbReference type="InterPro" id="IPR005500">
    <property type="entry name" value="DUF309"/>
</dbReference>
<accession>A0ABT7F995</accession>
<organism evidence="1 2">
    <name type="scientific">Sedimentitalea xiamensis</name>
    <dbReference type="NCBI Taxonomy" id="3050037"/>
    <lineage>
        <taxon>Bacteria</taxon>
        <taxon>Pseudomonadati</taxon>
        <taxon>Pseudomonadota</taxon>
        <taxon>Alphaproteobacteria</taxon>
        <taxon>Rhodobacterales</taxon>
        <taxon>Paracoccaceae</taxon>
        <taxon>Sedimentitalea</taxon>
    </lineage>
</organism>
<dbReference type="SUPFAM" id="SSF140663">
    <property type="entry name" value="TTHA0068-like"/>
    <property type="match status" value="1"/>
</dbReference>
<comment type="caution">
    <text evidence="1">The sequence shown here is derived from an EMBL/GenBank/DDBJ whole genome shotgun (WGS) entry which is preliminary data.</text>
</comment>
<sequence>MNLPPHAYVPGQTPRHDPSLFDDLHDSVRVGMTGAEIANSAAWRAGRAFFEHGFYWEAHEALEPVWMATAPNSVERHAVQALIQTANAALKARMNRPNAVRRLCGMAETHLHACGSGVRDVMGLPLDDLESRIETLRKNAI</sequence>
<dbReference type="EMBL" id="JASNJE010000001">
    <property type="protein sequence ID" value="MDK3071671.1"/>
    <property type="molecule type" value="Genomic_DNA"/>
</dbReference>
<gene>
    <name evidence="1" type="ORF">QO034_00985</name>
</gene>
<proteinExistence type="predicted"/>
<keyword evidence="2" id="KW-1185">Reference proteome</keyword>
<dbReference type="RefSeq" id="WP_284483624.1">
    <property type="nucleotide sequence ID" value="NZ_JASNJE010000001.1"/>
</dbReference>
<dbReference type="Pfam" id="PF03745">
    <property type="entry name" value="DUF309"/>
    <property type="match status" value="1"/>
</dbReference>
<dbReference type="Proteomes" id="UP001227126">
    <property type="component" value="Unassembled WGS sequence"/>
</dbReference>
<name>A0ABT7F995_9RHOB</name>
<dbReference type="InterPro" id="IPR023203">
    <property type="entry name" value="TTHA0068_sf"/>
</dbReference>
<dbReference type="Gene3D" id="1.10.3450.10">
    <property type="entry name" value="TTHA0068-like"/>
    <property type="match status" value="1"/>
</dbReference>
<protein>
    <submittedName>
        <fullName evidence="1">DUF309 domain-containing protein</fullName>
    </submittedName>
</protein>
<evidence type="ECO:0000313" key="1">
    <source>
        <dbReference type="EMBL" id="MDK3071671.1"/>
    </source>
</evidence>